<name>A0A9P4U0V6_9PEZI</name>
<proteinExistence type="predicted"/>
<dbReference type="Pfam" id="PF14441">
    <property type="entry name" value="OTT_1508_deam"/>
    <property type="match status" value="1"/>
</dbReference>
<keyword evidence="2" id="KW-1185">Reference proteome</keyword>
<dbReference type="AlphaFoldDB" id="A0A9P4U0V6"/>
<gene>
    <name evidence="1" type="ORF">EJ08DRAFT_20649</name>
</gene>
<dbReference type="OrthoDB" id="4851849at2759"/>
<dbReference type="Proteomes" id="UP000800235">
    <property type="component" value="Unassembled WGS sequence"/>
</dbReference>
<organism evidence="1 2">
    <name type="scientific">Tothia fuscella</name>
    <dbReference type="NCBI Taxonomy" id="1048955"/>
    <lineage>
        <taxon>Eukaryota</taxon>
        <taxon>Fungi</taxon>
        <taxon>Dikarya</taxon>
        <taxon>Ascomycota</taxon>
        <taxon>Pezizomycotina</taxon>
        <taxon>Dothideomycetes</taxon>
        <taxon>Pleosporomycetidae</taxon>
        <taxon>Venturiales</taxon>
        <taxon>Cylindrosympodiaceae</taxon>
        <taxon>Tothia</taxon>
    </lineage>
</organism>
<evidence type="ECO:0000313" key="2">
    <source>
        <dbReference type="Proteomes" id="UP000800235"/>
    </source>
</evidence>
<sequence length="594" mass="66943">MLCPNTARPGRSIWDIVNRRTFESHVDALSHTNTVPEPSILARKDWPKQLKDGALDFGTVLQLSDDFAFIAACDYGVGYVTVATVQQAQDGEYFLRLAANEGVSDRVKSTLLELLQILKDCAIKELARKRCAEQSFDIIVDLNKNRIFGRLESRHFRRPVYDRGSSRNALTVRLKELLARAAVRTSIHKTQLATLSLEVDELHESFVRLENSRPEELIHAVKAVVKNTYQITVDGISLPRRFGEIGLSTADSREIREVNKIANYWRICLTLAHLSRSFRDLFGRLRLETLEPYMPLHEIGQRRYVHAEIQMIVYYETSSATDWPLVLGSSKEACYLCDSFIKAHGSFYVSKAHRQVFHQWTVPDLVAYNDATLHRFRTALSAVDRAVLKDLQDARHHRLFRQHPLQSSINLHKIVLPTPSLTTILSNTGTECGSVPTISIKTPELLDQLDGARSSSPASETGMESGRAVIESEAILPYSALSGLTTISVTPRSPQHVRLSSLNLQFCLDEQASTITTIYSSRAIVSWKTFKKQINAKEDTECQWFDIEDIPLGGEIILTAPVSKEGNLEFILAARSGDPIRVRCLWHKALHTNQ</sequence>
<dbReference type="InterPro" id="IPR027796">
    <property type="entry name" value="OTT_1508_deam-like"/>
</dbReference>
<reference evidence="1" key="1">
    <citation type="journal article" date="2020" name="Stud. Mycol.">
        <title>101 Dothideomycetes genomes: a test case for predicting lifestyles and emergence of pathogens.</title>
        <authorList>
            <person name="Haridas S."/>
            <person name="Albert R."/>
            <person name="Binder M."/>
            <person name="Bloem J."/>
            <person name="Labutti K."/>
            <person name="Salamov A."/>
            <person name="Andreopoulos B."/>
            <person name="Baker S."/>
            <person name="Barry K."/>
            <person name="Bills G."/>
            <person name="Bluhm B."/>
            <person name="Cannon C."/>
            <person name="Castanera R."/>
            <person name="Culley D."/>
            <person name="Daum C."/>
            <person name="Ezra D."/>
            <person name="Gonzalez J."/>
            <person name="Henrissat B."/>
            <person name="Kuo A."/>
            <person name="Liang C."/>
            <person name="Lipzen A."/>
            <person name="Lutzoni F."/>
            <person name="Magnuson J."/>
            <person name="Mondo S."/>
            <person name="Nolan M."/>
            <person name="Ohm R."/>
            <person name="Pangilinan J."/>
            <person name="Park H.-J."/>
            <person name="Ramirez L."/>
            <person name="Alfaro M."/>
            <person name="Sun H."/>
            <person name="Tritt A."/>
            <person name="Yoshinaga Y."/>
            <person name="Zwiers L.-H."/>
            <person name="Turgeon B."/>
            <person name="Goodwin S."/>
            <person name="Spatafora J."/>
            <person name="Crous P."/>
            <person name="Grigoriev I."/>
        </authorList>
    </citation>
    <scope>NUCLEOTIDE SEQUENCE</scope>
    <source>
        <strain evidence="1">CBS 130266</strain>
    </source>
</reference>
<accession>A0A9P4U0V6</accession>
<comment type="caution">
    <text evidence="1">The sequence shown here is derived from an EMBL/GenBank/DDBJ whole genome shotgun (WGS) entry which is preliminary data.</text>
</comment>
<dbReference type="EMBL" id="MU007018">
    <property type="protein sequence ID" value="KAF2433999.1"/>
    <property type="molecule type" value="Genomic_DNA"/>
</dbReference>
<evidence type="ECO:0000313" key="1">
    <source>
        <dbReference type="EMBL" id="KAF2433999.1"/>
    </source>
</evidence>
<protein>
    <submittedName>
        <fullName evidence="1">Uncharacterized protein</fullName>
    </submittedName>
</protein>